<evidence type="ECO:0000256" key="4">
    <source>
        <dbReference type="RuleBase" id="RU000383"/>
    </source>
</evidence>
<dbReference type="FunFam" id="1.10.472.10:FF:000001">
    <property type="entry name" value="G2/mitotic-specific cyclin"/>
    <property type="match status" value="1"/>
</dbReference>
<dbReference type="Gene3D" id="1.10.472.10">
    <property type="entry name" value="Cyclin-like"/>
    <property type="match status" value="2"/>
</dbReference>
<evidence type="ECO:0000313" key="7">
    <source>
        <dbReference type="EMBL" id="KAK0670795.1"/>
    </source>
</evidence>
<comment type="caution">
    <text evidence="7">The sequence shown here is derived from an EMBL/GenBank/DDBJ whole genome shotgun (WGS) entry which is preliminary data.</text>
</comment>
<evidence type="ECO:0000313" key="8">
    <source>
        <dbReference type="Proteomes" id="UP001174997"/>
    </source>
</evidence>
<name>A0AA39ZGY2_9PEZI</name>
<reference evidence="7" key="1">
    <citation type="submission" date="2023-06" db="EMBL/GenBank/DDBJ databases">
        <title>Genome-scale phylogeny and comparative genomics of the fungal order Sordariales.</title>
        <authorList>
            <consortium name="Lawrence Berkeley National Laboratory"/>
            <person name="Hensen N."/>
            <person name="Bonometti L."/>
            <person name="Westerberg I."/>
            <person name="Brannstrom I.O."/>
            <person name="Guillou S."/>
            <person name="Cros-Aarteil S."/>
            <person name="Calhoun S."/>
            <person name="Haridas S."/>
            <person name="Kuo A."/>
            <person name="Mondo S."/>
            <person name="Pangilinan J."/>
            <person name="Riley R."/>
            <person name="Labutti K."/>
            <person name="Andreopoulos B."/>
            <person name="Lipzen A."/>
            <person name="Chen C."/>
            <person name="Yanf M."/>
            <person name="Daum C."/>
            <person name="Ng V."/>
            <person name="Clum A."/>
            <person name="Steindorff A."/>
            <person name="Ohm R."/>
            <person name="Martin F."/>
            <person name="Silar P."/>
            <person name="Natvig D."/>
            <person name="Lalanne C."/>
            <person name="Gautier V."/>
            <person name="Ament-Velasquez S.L."/>
            <person name="Kruys A."/>
            <person name="Hutchinson M.I."/>
            <person name="Powell A.J."/>
            <person name="Barry K."/>
            <person name="Miller A.N."/>
            <person name="Grigoriev I.V."/>
            <person name="Debuchy R."/>
            <person name="Gladieux P."/>
            <person name="Thoren M.H."/>
            <person name="Johannesson H."/>
        </authorList>
    </citation>
    <scope>NUCLEOTIDE SEQUENCE</scope>
    <source>
        <strain evidence="7">CBS 307.81</strain>
    </source>
</reference>
<dbReference type="InterPro" id="IPR048258">
    <property type="entry name" value="Cyclins_cyclin-box"/>
</dbReference>
<keyword evidence="1" id="KW-0132">Cell division</keyword>
<dbReference type="GO" id="GO:0051301">
    <property type="term" value="P:cell division"/>
    <property type="evidence" value="ECO:0007669"/>
    <property type="project" value="UniProtKB-KW"/>
</dbReference>
<comment type="similarity">
    <text evidence="4">Belongs to the cyclin family.</text>
</comment>
<dbReference type="SUPFAM" id="SSF47954">
    <property type="entry name" value="Cyclin-like"/>
    <property type="match status" value="2"/>
</dbReference>
<dbReference type="Pfam" id="PF02984">
    <property type="entry name" value="Cyclin_C"/>
    <property type="match status" value="1"/>
</dbReference>
<organism evidence="7 8">
    <name type="scientific">Cercophora samala</name>
    <dbReference type="NCBI Taxonomy" id="330535"/>
    <lineage>
        <taxon>Eukaryota</taxon>
        <taxon>Fungi</taxon>
        <taxon>Dikarya</taxon>
        <taxon>Ascomycota</taxon>
        <taxon>Pezizomycotina</taxon>
        <taxon>Sordariomycetes</taxon>
        <taxon>Sordariomycetidae</taxon>
        <taxon>Sordariales</taxon>
        <taxon>Lasiosphaeriaceae</taxon>
        <taxon>Cercophora</taxon>
    </lineage>
</organism>
<gene>
    <name evidence="7" type="ORF">QBC41DRAFT_301161</name>
</gene>
<keyword evidence="8" id="KW-1185">Reference proteome</keyword>
<dbReference type="Proteomes" id="UP001174997">
    <property type="component" value="Unassembled WGS sequence"/>
</dbReference>
<dbReference type="SMART" id="SM00385">
    <property type="entry name" value="CYCLIN"/>
    <property type="match status" value="2"/>
</dbReference>
<dbReference type="SMART" id="SM01332">
    <property type="entry name" value="Cyclin_C"/>
    <property type="match status" value="1"/>
</dbReference>
<dbReference type="PROSITE" id="PS00292">
    <property type="entry name" value="CYCLINS"/>
    <property type="match status" value="1"/>
</dbReference>
<keyword evidence="3" id="KW-0131">Cell cycle</keyword>
<dbReference type="InterPro" id="IPR036915">
    <property type="entry name" value="Cyclin-like_sf"/>
</dbReference>
<dbReference type="InterPro" id="IPR039361">
    <property type="entry name" value="Cyclin"/>
</dbReference>
<sequence length="650" mass="72645">MDAKPQRPLRVYQAAPPSNEHIHSNKPSFHQRNKSVGNVKTMANTGVLNAPPKRVILHDLSNTNRPLADEPVGKAVRARAKSVVGDAAPTATGVVRTDEKENHRVAPAPVVKSYNVAPVNATKPIGRNVSSLNQQRPVGALAKPPLKNGVPKNIKPTMIYRDNDDQDVAGQVELAGVDDLVALVDKQIKHPRQYKSQPALKAEQTTQKQTQTKFVAKTEKLVELDDESDFDDNVTEAAYEDAVEQISFDHASTANSDLAELEADVSVSITQLAKSLRVPVASEEDEYSDEEHSGVYEDHGYTTAHSYRSHGDNTTGGLTTMVAPAVTMNVQRELDIAKDWVLSIQTEEEIEEEAWDVSMVAEYGEEIFAYMRQLEDSMVPNPHYMEDQTEIQWSMRAVLMDWLVQVHHRFCLLPETLFLTVNYIDRFLSVKIVSLGKLQLVGATALFVAAKYEEINCPSVQEIVYMVDSGYNVDEILKAERFMLSMLQFELGWPGPMSFLRRISKADDYELETRTLAKYFLEVAIMDERFVGSPASYIAAGAHCISRMFLEKGDWTLSHVHYSGYTLSQLKPLINMMFECCREPRKHHGAVFDKYSSPKYKNASNYVEAKMLRGVTLSYLYSTMAEAASSSGSECEAFRANHHSLVALEA</sequence>
<protein>
    <submittedName>
        <fullName evidence="7">G2/mitotic-specific cyclin-3</fullName>
    </submittedName>
</protein>
<evidence type="ECO:0000256" key="1">
    <source>
        <dbReference type="ARBA" id="ARBA00022618"/>
    </source>
</evidence>
<accession>A0AA39ZGY2</accession>
<dbReference type="EMBL" id="JAULSY010000027">
    <property type="protein sequence ID" value="KAK0670795.1"/>
    <property type="molecule type" value="Genomic_DNA"/>
</dbReference>
<feature type="domain" description="Cyclin-like" evidence="5">
    <location>
        <begin position="498"/>
        <end position="579"/>
    </location>
</feature>
<dbReference type="InterPro" id="IPR006671">
    <property type="entry name" value="Cyclin_N"/>
</dbReference>
<feature type="domain" description="Cyclin C-terminal" evidence="6">
    <location>
        <begin position="494"/>
        <end position="609"/>
    </location>
</feature>
<dbReference type="CDD" id="cd20512">
    <property type="entry name" value="CYCLIN_CLBs_yeast_rpt2"/>
    <property type="match status" value="1"/>
</dbReference>
<dbReference type="CDD" id="cd20568">
    <property type="entry name" value="CYCLIN_CLBs_yeast_rpt1"/>
    <property type="match status" value="1"/>
</dbReference>
<proteinExistence type="inferred from homology"/>
<dbReference type="PANTHER" id="PTHR10177">
    <property type="entry name" value="CYCLINS"/>
    <property type="match status" value="1"/>
</dbReference>
<dbReference type="AlphaFoldDB" id="A0AA39ZGY2"/>
<dbReference type="Pfam" id="PF00134">
    <property type="entry name" value="Cyclin_N"/>
    <property type="match status" value="1"/>
</dbReference>
<keyword evidence="2 4" id="KW-0195">Cyclin</keyword>
<evidence type="ECO:0000259" key="5">
    <source>
        <dbReference type="SMART" id="SM00385"/>
    </source>
</evidence>
<feature type="domain" description="Cyclin-like" evidence="5">
    <location>
        <begin position="401"/>
        <end position="485"/>
    </location>
</feature>
<evidence type="ECO:0000256" key="2">
    <source>
        <dbReference type="ARBA" id="ARBA00023127"/>
    </source>
</evidence>
<evidence type="ECO:0000256" key="3">
    <source>
        <dbReference type="ARBA" id="ARBA00023306"/>
    </source>
</evidence>
<dbReference type="InterPro" id="IPR004367">
    <property type="entry name" value="Cyclin_C-dom"/>
</dbReference>
<dbReference type="InterPro" id="IPR013763">
    <property type="entry name" value="Cyclin-like_dom"/>
</dbReference>
<evidence type="ECO:0000259" key="6">
    <source>
        <dbReference type="SMART" id="SM01332"/>
    </source>
</evidence>